<dbReference type="Pfam" id="PF01565">
    <property type="entry name" value="FAD_binding_4"/>
    <property type="match status" value="1"/>
</dbReference>
<gene>
    <name evidence="8" type="ORF">S7711_02888</name>
</gene>
<reference evidence="8 9" key="1">
    <citation type="journal article" date="2014" name="BMC Genomics">
        <title>Comparative genome sequencing reveals chemotype-specific gene clusters in the toxigenic black mold Stachybotrys.</title>
        <authorList>
            <person name="Semeiks J."/>
            <person name="Borek D."/>
            <person name="Otwinowski Z."/>
            <person name="Grishin N.V."/>
        </authorList>
    </citation>
    <scope>NUCLEOTIDE SEQUENCE [LARGE SCALE GENOMIC DNA]</scope>
    <source>
        <strain evidence="9">CBS 109288 / IBT 7711</strain>
    </source>
</reference>
<dbReference type="InterPro" id="IPR016167">
    <property type="entry name" value="FAD-bd_PCMH_sub1"/>
</dbReference>
<evidence type="ECO:0000256" key="5">
    <source>
        <dbReference type="ARBA" id="ARBA00023002"/>
    </source>
</evidence>
<feature type="domain" description="FAD-binding PCMH-type" evidence="7">
    <location>
        <begin position="69"/>
        <end position="239"/>
    </location>
</feature>
<evidence type="ECO:0000256" key="1">
    <source>
        <dbReference type="ARBA" id="ARBA00001974"/>
    </source>
</evidence>
<dbReference type="SUPFAM" id="SSF56176">
    <property type="entry name" value="FAD-binding/transporter-associated domain-like"/>
    <property type="match status" value="1"/>
</dbReference>
<organism evidence="8 9">
    <name type="scientific">Stachybotrys chartarum (strain CBS 109288 / IBT 7711)</name>
    <name type="common">Toxic black mold</name>
    <name type="synonym">Stilbospora chartarum</name>
    <dbReference type="NCBI Taxonomy" id="1280523"/>
    <lineage>
        <taxon>Eukaryota</taxon>
        <taxon>Fungi</taxon>
        <taxon>Dikarya</taxon>
        <taxon>Ascomycota</taxon>
        <taxon>Pezizomycotina</taxon>
        <taxon>Sordariomycetes</taxon>
        <taxon>Hypocreomycetidae</taxon>
        <taxon>Hypocreales</taxon>
        <taxon>Stachybotryaceae</taxon>
        <taxon>Stachybotrys</taxon>
    </lineage>
</organism>
<feature type="signal peptide" evidence="6">
    <location>
        <begin position="1"/>
        <end position="21"/>
    </location>
</feature>
<dbReference type="Proteomes" id="UP000028045">
    <property type="component" value="Unassembled WGS sequence"/>
</dbReference>
<keyword evidence="3" id="KW-0285">Flavoprotein</keyword>
<keyword evidence="4" id="KW-0274">FAD</keyword>
<evidence type="ECO:0000256" key="3">
    <source>
        <dbReference type="ARBA" id="ARBA00022630"/>
    </source>
</evidence>
<comment type="similarity">
    <text evidence="2">Belongs to the oxygen-dependent FAD-linked oxidoreductase family.</text>
</comment>
<feature type="chain" id="PRO_5001770895" description="FAD-binding PCMH-type domain-containing protein" evidence="6">
    <location>
        <begin position="22"/>
        <end position="503"/>
    </location>
</feature>
<dbReference type="InterPro" id="IPR050416">
    <property type="entry name" value="FAD-linked_Oxidoreductase"/>
</dbReference>
<accession>A0A084AHB0</accession>
<evidence type="ECO:0000259" key="7">
    <source>
        <dbReference type="PROSITE" id="PS51387"/>
    </source>
</evidence>
<evidence type="ECO:0000256" key="4">
    <source>
        <dbReference type="ARBA" id="ARBA00022827"/>
    </source>
</evidence>
<dbReference type="EMBL" id="KL648731">
    <property type="protein sequence ID" value="KEY64689.1"/>
    <property type="molecule type" value="Genomic_DNA"/>
</dbReference>
<dbReference type="GO" id="GO:0016491">
    <property type="term" value="F:oxidoreductase activity"/>
    <property type="evidence" value="ECO:0007669"/>
    <property type="project" value="UniProtKB-KW"/>
</dbReference>
<evidence type="ECO:0000256" key="2">
    <source>
        <dbReference type="ARBA" id="ARBA00005466"/>
    </source>
</evidence>
<dbReference type="PANTHER" id="PTHR42973">
    <property type="entry name" value="BINDING OXIDOREDUCTASE, PUTATIVE (AFU_ORTHOLOGUE AFUA_1G17690)-RELATED"/>
    <property type="match status" value="1"/>
</dbReference>
<dbReference type="Gene3D" id="3.30.465.10">
    <property type="match status" value="1"/>
</dbReference>
<name>A0A084AHB0_STACB</name>
<protein>
    <recommendedName>
        <fullName evidence="7">FAD-binding PCMH-type domain-containing protein</fullName>
    </recommendedName>
</protein>
<keyword evidence="6" id="KW-0732">Signal</keyword>
<evidence type="ECO:0000313" key="8">
    <source>
        <dbReference type="EMBL" id="KEY64689.1"/>
    </source>
</evidence>
<comment type="cofactor">
    <cofactor evidence="1">
        <name>FAD</name>
        <dbReference type="ChEBI" id="CHEBI:57692"/>
    </cofactor>
</comment>
<dbReference type="InterPro" id="IPR016169">
    <property type="entry name" value="FAD-bd_PCMH_sub2"/>
</dbReference>
<dbReference type="HOGENOM" id="CLU_018354_0_1_1"/>
<dbReference type="GO" id="GO:0071949">
    <property type="term" value="F:FAD binding"/>
    <property type="evidence" value="ECO:0007669"/>
    <property type="project" value="InterPro"/>
</dbReference>
<keyword evidence="9" id="KW-1185">Reference proteome</keyword>
<evidence type="ECO:0000256" key="6">
    <source>
        <dbReference type="SAM" id="SignalP"/>
    </source>
</evidence>
<dbReference type="AlphaFoldDB" id="A0A084AHB0"/>
<dbReference type="InterPro" id="IPR006094">
    <property type="entry name" value="Oxid_FAD_bind_N"/>
</dbReference>
<dbReference type="OrthoDB" id="415825at2759"/>
<evidence type="ECO:0000313" key="9">
    <source>
        <dbReference type="Proteomes" id="UP000028045"/>
    </source>
</evidence>
<dbReference type="PROSITE" id="PS51387">
    <property type="entry name" value="FAD_PCMH"/>
    <property type="match status" value="1"/>
</dbReference>
<keyword evidence="5" id="KW-0560">Oxidoreductase</keyword>
<dbReference type="InterPro" id="IPR036318">
    <property type="entry name" value="FAD-bd_PCMH-like_sf"/>
</dbReference>
<dbReference type="Gene3D" id="3.40.462.20">
    <property type="match status" value="1"/>
</dbReference>
<dbReference type="InterPro" id="IPR016166">
    <property type="entry name" value="FAD-bd_PCMH"/>
</dbReference>
<dbReference type="Gene3D" id="3.30.43.10">
    <property type="entry name" value="Uridine Diphospho-n-acetylenolpyruvylglucosamine Reductase, domain 2"/>
    <property type="match status" value="1"/>
</dbReference>
<dbReference type="PANTHER" id="PTHR42973:SF9">
    <property type="entry name" value="FAD-BINDING PCMH-TYPE DOMAIN-CONTAINING PROTEIN-RELATED"/>
    <property type="match status" value="1"/>
</dbReference>
<sequence length="503" mass="55627">MLWSRLEVVVAVGLQALAVSAHVAARAPSQMTEGIINPWELEQRLSPFARIYTTGTTGYDRASVRWSALEAPRAGIIVSVGTEGDVATVVRYANSRNVPFLATNGGHGSLTTLGRFDGGIEIRLDQLNGVDIANDGRTARIGGGALTKRIVDKLWEAGKETVTGACECVSLLGPGLGGGHGWLQGHHGLISDQFLSMNVVLADGGERVINADSELWWAFKGAGHNFGIVTSVVQRIYPLEHRDWAIETFAFSGDKVKEVYEAANRYLVRDGRRNVDIIDWSYWLHDTTLDSEKPVIILYLIQEGHVVNQAYSQPFHNIGPLVVTPLRGSYQNLAKWTLVSEDSPACQKTGASNPRFPIYLQNYNPEALEKAYNYFASTTGPQTPFKDSMFIFEGYSQQGVRDVDVGSTAFAFRYENILSAPLITYQPAGPSRDEEAAYIGKELRRILHEGSGRENLHAYVNYAYGSESPAELYGEESWRQSHLRDLKNKFDHMGRFSFYAPIA</sequence>
<proteinExistence type="inferred from homology"/>